<accession>A0AA39UJI7</accession>
<feature type="signal peptide" evidence="1">
    <location>
        <begin position="1"/>
        <end position="22"/>
    </location>
</feature>
<evidence type="ECO:0000256" key="1">
    <source>
        <dbReference type="SAM" id="SignalP"/>
    </source>
</evidence>
<name>A0AA39UJI7_9AGAR</name>
<feature type="chain" id="PRO_5041424997" description="F-box domain-containing protein" evidence="1">
    <location>
        <begin position="23"/>
        <end position="71"/>
    </location>
</feature>
<protein>
    <recommendedName>
        <fullName evidence="4">F-box domain-containing protein</fullName>
    </recommendedName>
</protein>
<evidence type="ECO:0000313" key="3">
    <source>
        <dbReference type="Proteomes" id="UP001175227"/>
    </source>
</evidence>
<sequence>MLFESLDLSLLGLCLTTTTVSELSPMDLIKLWASMPSGVLNSIRTIRSRCQARPQLWTFGPHGSIRSNAYL</sequence>
<proteinExistence type="predicted"/>
<feature type="non-terminal residue" evidence="2">
    <location>
        <position position="71"/>
    </location>
</feature>
<keyword evidence="1" id="KW-0732">Signal</keyword>
<comment type="caution">
    <text evidence="2">The sequence shown here is derived from an EMBL/GenBank/DDBJ whole genome shotgun (WGS) entry which is preliminary data.</text>
</comment>
<evidence type="ECO:0008006" key="4">
    <source>
        <dbReference type="Google" id="ProtNLM"/>
    </source>
</evidence>
<evidence type="ECO:0000313" key="2">
    <source>
        <dbReference type="EMBL" id="KAK0490348.1"/>
    </source>
</evidence>
<dbReference type="EMBL" id="JAUEPR010000001">
    <property type="protein sequence ID" value="KAK0490348.1"/>
    <property type="molecule type" value="Genomic_DNA"/>
</dbReference>
<gene>
    <name evidence="2" type="ORF">IW261DRAFT_1431602</name>
</gene>
<organism evidence="2 3">
    <name type="scientific">Armillaria novae-zelandiae</name>
    <dbReference type="NCBI Taxonomy" id="153914"/>
    <lineage>
        <taxon>Eukaryota</taxon>
        <taxon>Fungi</taxon>
        <taxon>Dikarya</taxon>
        <taxon>Basidiomycota</taxon>
        <taxon>Agaricomycotina</taxon>
        <taxon>Agaricomycetes</taxon>
        <taxon>Agaricomycetidae</taxon>
        <taxon>Agaricales</taxon>
        <taxon>Marasmiineae</taxon>
        <taxon>Physalacriaceae</taxon>
        <taxon>Armillaria</taxon>
    </lineage>
</organism>
<dbReference type="AlphaFoldDB" id="A0AA39UJI7"/>
<reference evidence="2" key="1">
    <citation type="submission" date="2023-06" db="EMBL/GenBank/DDBJ databases">
        <authorList>
            <consortium name="Lawrence Berkeley National Laboratory"/>
            <person name="Ahrendt S."/>
            <person name="Sahu N."/>
            <person name="Indic B."/>
            <person name="Wong-Bajracharya J."/>
            <person name="Merenyi Z."/>
            <person name="Ke H.-M."/>
            <person name="Monk M."/>
            <person name="Kocsube S."/>
            <person name="Drula E."/>
            <person name="Lipzen A."/>
            <person name="Balint B."/>
            <person name="Henrissat B."/>
            <person name="Andreopoulos B."/>
            <person name="Martin F.M."/>
            <person name="Harder C.B."/>
            <person name="Rigling D."/>
            <person name="Ford K.L."/>
            <person name="Foster G.D."/>
            <person name="Pangilinan J."/>
            <person name="Papanicolaou A."/>
            <person name="Barry K."/>
            <person name="LaButti K."/>
            <person name="Viragh M."/>
            <person name="Koriabine M."/>
            <person name="Yan M."/>
            <person name="Riley R."/>
            <person name="Champramary S."/>
            <person name="Plett K.L."/>
            <person name="Tsai I.J."/>
            <person name="Slot J."/>
            <person name="Sipos G."/>
            <person name="Plett J."/>
            <person name="Nagy L.G."/>
            <person name="Grigoriev I.V."/>
        </authorList>
    </citation>
    <scope>NUCLEOTIDE SEQUENCE</scope>
    <source>
        <strain evidence="2">ICMP 16352</strain>
    </source>
</reference>
<dbReference type="Proteomes" id="UP001175227">
    <property type="component" value="Unassembled WGS sequence"/>
</dbReference>
<keyword evidence="3" id="KW-1185">Reference proteome</keyword>